<dbReference type="Pfam" id="PF18044">
    <property type="entry name" value="zf-CCCH_4"/>
    <property type="match status" value="1"/>
</dbReference>
<feature type="domain" description="C3H1-type" evidence="13">
    <location>
        <begin position="42"/>
        <end position="68"/>
    </location>
</feature>
<dbReference type="InterPro" id="IPR036855">
    <property type="entry name" value="Znf_CCCH_sf"/>
</dbReference>
<dbReference type="SUPFAM" id="SSF57850">
    <property type="entry name" value="RING/U-box"/>
    <property type="match status" value="1"/>
</dbReference>
<evidence type="ECO:0000256" key="10">
    <source>
        <dbReference type="PROSITE-ProRule" id="PRU00723"/>
    </source>
</evidence>
<dbReference type="PANTHER" id="PTHR11224:SF39">
    <property type="entry name" value="RING-TYPE E3 UBIQUITIN TRANSFERASE"/>
    <property type="match status" value="1"/>
</dbReference>
<dbReference type="SMART" id="SM00356">
    <property type="entry name" value="ZnF_C3H1"/>
    <property type="match status" value="3"/>
</dbReference>
<keyword evidence="15" id="KW-1185">Reference proteome</keyword>
<dbReference type="PROSITE" id="PS50089">
    <property type="entry name" value="ZF_RING_2"/>
    <property type="match status" value="1"/>
</dbReference>
<dbReference type="SUPFAM" id="SSF90229">
    <property type="entry name" value="CCCH zinc finger"/>
    <property type="match status" value="1"/>
</dbReference>
<comment type="caution">
    <text evidence="14">The sequence shown here is derived from an EMBL/GenBank/DDBJ whole genome shotgun (WGS) entry which is preliminary data.</text>
</comment>
<dbReference type="InterPro" id="IPR000571">
    <property type="entry name" value="Znf_CCCH"/>
</dbReference>
<dbReference type="InterPro" id="IPR001841">
    <property type="entry name" value="Znf_RING"/>
</dbReference>
<dbReference type="Gene3D" id="4.10.1000.10">
    <property type="entry name" value="Zinc finger, CCCH-type"/>
    <property type="match status" value="1"/>
</dbReference>
<feature type="compositionally biased region" description="Basic and acidic residues" evidence="11">
    <location>
        <begin position="67"/>
        <end position="76"/>
    </location>
</feature>
<evidence type="ECO:0000256" key="11">
    <source>
        <dbReference type="SAM" id="MobiDB-lite"/>
    </source>
</evidence>
<evidence type="ECO:0000256" key="5">
    <source>
        <dbReference type="ARBA" id="ARBA00022723"/>
    </source>
</evidence>
<dbReference type="InterPro" id="IPR013083">
    <property type="entry name" value="Znf_RING/FYVE/PHD"/>
</dbReference>
<feature type="zinc finger region" description="C3H1-type" evidence="10">
    <location>
        <begin position="293"/>
        <end position="321"/>
    </location>
</feature>
<accession>A0ABD1KYE0</accession>
<evidence type="ECO:0000259" key="13">
    <source>
        <dbReference type="PROSITE" id="PS50103"/>
    </source>
</evidence>
<dbReference type="EC" id="2.3.2.27" evidence="3"/>
<evidence type="ECO:0000256" key="8">
    <source>
        <dbReference type="ARBA" id="ARBA00022786"/>
    </source>
</evidence>
<keyword evidence="5 10" id="KW-0479">Metal-binding</keyword>
<dbReference type="Gene3D" id="3.30.40.10">
    <property type="entry name" value="Zinc/RING finger domain, C3HC4 (zinc finger)"/>
    <property type="match status" value="1"/>
</dbReference>
<feature type="zinc finger region" description="C3H1-type" evidence="10">
    <location>
        <begin position="17"/>
        <end position="41"/>
    </location>
</feature>
<dbReference type="Proteomes" id="UP001591681">
    <property type="component" value="Unassembled WGS sequence"/>
</dbReference>
<dbReference type="InterPro" id="IPR045072">
    <property type="entry name" value="MKRN-like"/>
</dbReference>
<feature type="domain" description="C3H1-type" evidence="13">
    <location>
        <begin position="17"/>
        <end position="41"/>
    </location>
</feature>
<dbReference type="AlphaFoldDB" id="A0ABD1KYE0"/>
<keyword evidence="8" id="KW-0833">Ubl conjugation pathway</keyword>
<evidence type="ECO:0000256" key="1">
    <source>
        <dbReference type="ARBA" id="ARBA00000900"/>
    </source>
</evidence>
<organism evidence="14 15">
    <name type="scientific">Coilia grayii</name>
    <name type="common">Gray's grenadier anchovy</name>
    <dbReference type="NCBI Taxonomy" id="363190"/>
    <lineage>
        <taxon>Eukaryota</taxon>
        <taxon>Metazoa</taxon>
        <taxon>Chordata</taxon>
        <taxon>Craniata</taxon>
        <taxon>Vertebrata</taxon>
        <taxon>Euteleostomi</taxon>
        <taxon>Actinopterygii</taxon>
        <taxon>Neopterygii</taxon>
        <taxon>Teleostei</taxon>
        <taxon>Clupei</taxon>
        <taxon>Clupeiformes</taxon>
        <taxon>Clupeoidei</taxon>
        <taxon>Engraulidae</taxon>
        <taxon>Coilinae</taxon>
        <taxon>Coilia</taxon>
    </lineage>
</organism>
<reference evidence="14 15" key="1">
    <citation type="submission" date="2024-09" db="EMBL/GenBank/DDBJ databases">
        <title>A chromosome-level genome assembly of Gray's grenadier anchovy, Coilia grayii.</title>
        <authorList>
            <person name="Fu Z."/>
        </authorList>
    </citation>
    <scope>NUCLEOTIDE SEQUENCE [LARGE SCALE GENOMIC DNA]</scope>
    <source>
        <strain evidence="14">G4</strain>
        <tissue evidence="14">Muscle</tissue>
    </source>
</reference>
<evidence type="ECO:0000256" key="9">
    <source>
        <dbReference type="ARBA" id="ARBA00022833"/>
    </source>
</evidence>
<dbReference type="FunFam" id="3.30.40.10:FF:000117">
    <property type="entry name" value="Probable E3 ubiquitin-protein ligase makorin-1"/>
    <property type="match status" value="1"/>
</dbReference>
<evidence type="ECO:0000313" key="14">
    <source>
        <dbReference type="EMBL" id="KAL2103743.1"/>
    </source>
</evidence>
<keyword evidence="4" id="KW-0808">Transferase</keyword>
<dbReference type="PANTHER" id="PTHR11224">
    <property type="entry name" value="MAKORIN-RELATED"/>
    <property type="match status" value="1"/>
</dbReference>
<evidence type="ECO:0000256" key="3">
    <source>
        <dbReference type="ARBA" id="ARBA00012483"/>
    </source>
</evidence>
<sequence length="383" mass="43660">MDHHRVPYRPSKRRTHNVRREICRHSLNGTCLNGQNCQYLHRPTQICWYFQKGSCWFGDRCRNAHIHDPGTSEQRRGSAPAVLSPPRHEWTSSARRGSEPSVVGSQRPFGQGRRGSEPLVTSTATLERSFERLTTRIAEEEDVDTEIIAPRREQSQANSHRPSLDQGVPAVSVDTQGPSEGVGSAAAAAAMAPPCTQTSTAYERSKDVVCGICMDKVYEKRDAQSRRFGILPNCSHPFCIECIVTWRKTKEFQEEVIKACPQCRVKSAFYIPNKYWVENGKPKEDLIKSFKERSSKLKCRFFSRDGCCPFQSECIYSHEGRPGRPRRRAPRLTMEDLEDGFQIMDYVIALMFAPGAHHDTDDEDDYDDDFLETLFLDADDFEL</sequence>
<feature type="zinc finger region" description="C3H1-type" evidence="10">
    <location>
        <begin position="42"/>
        <end position="68"/>
    </location>
</feature>
<dbReference type="PROSITE" id="PS00518">
    <property type="entry name" value="ZF_RING_1"/>
    <property type="match status" value="1"/>
</dbReference>
<evidence type="ECO:0000256" key="2">
    <source>
        <dbReference type="ARBA" id="ARBA00004906"/>
    </source>
</evidence>
<evidence type="ECO:0000313" key="15">
    <source>
        <dbReference type="Proteomes" id="UP001591681"/>
    </source>
</evidence>
<keyword evidence="7 10" id="KW-0863">Zinc-finger</keyword>
<dbReference type="InterPro" id="IPR041367">
    <property type="entry name" value="Znf-CCCH_4"/>
</dbReference>
<evidence type="ECO:0000259" key="12">
    <source>
        <dbReference type="PROSITE" id="PS50089"/>
    </source>
</evidence>
<proteinExistence type="predicted"/>
<keyword evidence="6" id="KW-0677">Repeat</keyword>
<feature type="domain" description="C3H1-type" evidence="13">
    <location>
        <begin position="293"/>
        <end position="321"/>
    </location>
</feature>
<dbReference type="PROSITE" id="PS50103">
    <property type="entry name" value="ZF_C3H1"/>
    <property type="match status" value="3"/>
</dbReference>
<feature type="domain" description="RING-type" evidence="12">
    <location>
        <begin position="210"/>
        <end position="264"/>
    </location>
</feature>
<dbReference type="GO" id="GO:0061630">
    <property type="term" value="F:ubiquitin protein ligase activity"/>
    <property type="evidence" value="ECO:0007669"/>
    <property type="project" value="UniProtKB-EC"/>
</dbReference>
<evidence type="ECO:0000256" key="6">
    <source>
        <dbReference type="ARBA" id="ARBA00022737"/>
    </source>
</evidence>
<dbReference type="GO" id="GO:0008270">
    <property type="term" value="F:zinc ion binding"/>
    <property type="evidence" value="ECO:0007669"/>
    <property type="project" value="UniProtKB-KW"/>
</dbReference>
<gene>
    <name evidence="14" type="ORF">ACEWY4_000611</name>
</gene>
<keyword evidence="9 10" id="KW-0862">Zinc</keyword>
<dbReference type="SMART" id="SM00184">
    <property type="entry name" value="RING"/>
    <property type="match status" value="1"/>
</dbReference>
<name>A0ABD1KYE0_9TELE</name>
<comment type="pathway">
    <text evidence="2">Protein modification; protein ubiquitination.</text>
</comment>
<protein>
    <recommendedName>
        <fullName evidence="3">RING-type E3 ubiquitin transferase</fullName>
        <ecNumber evidence="3">2.3.2.27</ecNumber>
    </recommendedName>
</protein>
<evidence type="ECO:0000256" key="4">
    <source>
        <dbReference type="ARBA" id="ARBA00022679"/>
    </source>
</evidence>
<comment type="catalytic activity">
    <reaction evidence="1">
        <text>S-ubiquitinyl-[E2 ubiquitin-conjugating enzyme]-L-cysteine + [acceptor protein]-L-lysine = [E2 ubiquitin-conjugating enzyme]-L-cysteine + N(6)-ubiquitinyl-[acceptor protein]-L-lysine.</text>
        <dbReference type="EC" id="2.3.2.27"/>
    </reaction>
</comment>
<dbReference type="Pfam" id="PF13639">
    <property type="entry name" value="zf-RING_2"/>
    <property type="match status" value="1"/>
</dbReference>
<dbReference type="EMBL" id="JBHFQA010000001">
    <property type="protein sequence ID" value="KAL2103743.1"/>
    <property type="molecule type" value="Genomic_DNA"/>
</dbReference>
<evidence type="ECO:0000256" key="7">
    <source>
        <dbReference type="ARBA" id="ARBA00022771"/>
    </source>
</evidence>
<feature type="region of interest" description="Disordered" evidence="11">
    <location>
        <begin position="67"/>
        <end position="119"/>
    </location>
</feature>
<dbReference type="InterPro" id="IPR017907">
    <property type="entry name" value="Znf_RING_CS"/>
</dbReference>